<comment type="caution">
    <text evidence="3">The sequence shown here is derived from an EMBL/GenBank/DDBJ whole genome shotgun (WGS) entry which is preliminary data.</text>
</comment>
<dbReference type="Pfam" id="PF00147">
    <property type="entry name" value="Fibrinogen_C"/>
    <property type="match status" value="1"/>
</dbReference>
<dbReference type="CDD" id="cd00087">
    <property type="entry name" value="FReD"/>
    <property type="match status" value="1"/>
</dbReference>
<dbReference type="InterPro" id="IPR014716">
    <property type="entry name" value="Fibrinogen_a/b/g_C_1"/>
</dbReference>
<dbReference type="PANTHER" id="PTHR19143">
    <property type="entry name" value="FIBRINOGEN/TENASCIN/ANGIOPOEITIN"/>
    <property type="match status" value="1"/>
</dbReference>
<dbReference type="FunFam" id="3.90.215.10:FF:000001">
    <property type="entry name" value="Tenascin isoform 1"/>
    <property type="match status" value="1"/>
</dbReference>
<dbReference type="PROSITE" id="PS51406">
    <property type="entry name" value="FIBRINOGEN_C_2"/>
    <property type="match status" value="1"/>
</dbReference>
<evidence type="ECO:0000313" key="3">
    <source>
        <dbReference type="EMBL" id="KAL2086281.1"/>
    </source>
</evidence>
<dbReference type="AlphaFoldDB" id="A0ABD1JHR4"/>
<name>A0ABD1JHR4_9TELE</name>
<evidence type="ECO:0000256" key="1">
    <source>
        <dbReference type="ARBA" id="ARBA00023157"/>
    </source>
</evidence>
<gene>
    <name evidence="3" type="ORF">ACEWY4_017340</name>
</gene>
<protein>
    <recommendedName>
        <fullName evidence="2">Fibrinogen C-terminal domain-containing protein</fullName>
    </recommendedName>
</protein>
<reference evidence="3 4" key="1">
    <citation type="submission" date="2024-09" db="EMBL/GenBank/DDBJ databases">
        <title>A chromosome-level genome assembly of Gray's grenadier anchovy, Coilia grayii.</title>
        <authorList>
            <person name="Fu Z."/>
        </authorList>
    </citation>
    <scope>NUCLEOTIDE SEQUENCE [LARGE SCALE GENOMIC DNA]</scope>
    <source>
        <strain evidence="3">G4</strain>
        <tissue evidence="3">Muscle</tissue>
    </source>
</reference>
<evidence type="ECO:0000259" key="2">
    <source>
        <dbReference type="PROSITE" id="PS51406"/>
    </source>
</evidence>
<dbReference type="Gene3D" id="3.90.215.10">
    <property type="entry name" value="Gamma Fibrinogen, chain A, domain 1"/>
    <property type="match status" value="1"/>
</dbReference>
<sequence>MGSANNKAEGGGWTVFQRRVDGTLNFYRPWQQYKEGFGNASGEYWLGLETLHLLTRYRKHELRVDMEDFEGKKVFAKYSTFSVGPEDDGYKLTVSGFTDGGAGDSLAVHNGMKFTTFDKDQDAWDHNCAVTYLGAYWYQACHHSNPNGLYMWGPTTHFAIGVNWEKFKGYHYSLKSITMKIRPVP</sequence>
<dbReference type="InterPro" id="IPR036056">
    <property type="entry name" value="Fibrinogen-like_C"/>
</dbReference>
<dbReference type="InterPro" id="IPR002181">
    <property type="entry name" value="Fibrinogen_a/b/g_C_dom"/>
</dbReference>
<feature type="domain" description="Fibrinogen C-terminal" evidence="2">
    <location>
        <begin position="1"/>
        <end position="185"/>
    </location>
</feature>
<dbReference type="EMBL" id="JBHFQA010000015">
    <property type="protein sequence ID" value="KAL2086281.1"/>
    <property type="molecule type" value="Genomic_DNA"/>
</dbReference>
<proteinExistence type="predicted"/>
<dbReference type="InterPro" id="IPR050373">
    <property type="entry name" value="Fibrinogen_C-term_domain"/>
</dbReference>
<evidence type="ECO:0000313" key="4">
    <source>
        <dbReference type="Proteomes" id="UP001591681"/>
    </source>
</evidence>
<accession>A0ABD1JHR4</accession>
<dbReference type="PANTHER" id="PTHR19143:SF225">
    <property type="entry name" value="MICROFIBRIL-ASSOCIATED GLYCOPROTEIN 4"/>
    <property type="match status" value="1"/>
</dbReference>
<organism evidence="3 4">
    <name type="scientific">Coilia grayii</name>
    <name type="common">Gray's grenadier anchovy</name>
    <dbReference type="NCBI Taxonomy" id="363190"/>
    <lineage>
        <taxon>Eukaryota</taxon>
        <taxon>Metazoa</taxon>
        <taxon>Chordata</taxon>
        <taxon>Craniata</taxon>
        <taxon>Vertebrata</taxon>
        <taxon>Euteleostomi</taxon>
        <taxon>Actinopterygii</taxon>
        <taxon>Neopterygii</taxon>
        <taxon>Teleostei</taxon>
        <taxon>Clupei</taxon>
        <taxon>Clupeiformes</taxon>
        <taxon>Clupeoidei</taxon>
        <taxon>Engraulidae</taxon>
        <taxon>Coilinae</taxon>
        <taxon>Coilia</taxon>
    </lineage>
</organism>
<dbReference type="SMART" id="SM00186">
    <property type="entry name" value="FBG"/>
    <property type="match status" value="1"/>
</dbReference>
<keyword evidence="1" id="KW-1015">Disulfide bond</keyword>
<dbReference type="SUPFAM" id="SSF56496">
    <property type="entry name" value="Fibrinogen C-terminal domain-like"/>
    <property type="match status" value="1"/>
</dbReference>
<dbReference type="Proteomes" id="UP001591681">
    <property type="component" value="Unassembled WGS sequence"/>
</dbReference>
<keyword evidence="4" id="KW-1185">Reference proteome</keyword>